<organism evidence="2 3">
    <name type="scientific">Photobacterium halotolerans</name>
    <dbReference type="NCBI Taxonomy" id="265726"/>
    <lineage>
        <taxon>Bacteria</taxon>
        <taxon>Pseudomonadati</taxon>
        <taxon>Pseudomonadota</taxon>
        <taxon>Gammaproteobacteria</taxon>
        <taxon>Vibrionales</taxon>
        <taxon>Vibrionaceae</taxon>
        <taxon>Photobacterium</taxon>
    </lineage>
</organism>
<dbReference type="RefSeq" id="WP_046219418.1">
    <property type="nucleotide sequence ID" value="NZ_JWYV01000002.1"/>
</dbReference>
<evidence type="ECO:0000313" key="3">
    <source>
        <dbReference type="Proteomes" id="UP000033633"/>
    </source>
</evidence>
<evidence type="ECO:0008006" key="4">
    <source>
        <dbReference type="Google" id="ProtNLM"/>
    </source>
</evidence>
<evidence type="ECO:0000313" key="2">
    <source>
        <dbReference type="EMBL" id="KKD01049.1"/>
    </source>
</evidence>
<sequence length="183" mass="20894">MFSPLTQPGKRYRYAVLTVIAILSLVTLSSLYYFFSSDHKISRFLTAHNWQSYTVTEVASTEVPGLENLKKTTETSHIVYMPNQLYSRVTRVTLLNEAQDQLHLTITEYGRWEVSGGYLQVRPTHFNELKTGDENAFTPKQITAINQYFQLNAEQSNRIDILSEKAVLLTGLNTRSQVLNANL</sequence>
<keyword evidence="3" id="KW-1185">Reference proteome</keyword>
<keyword evidence="1" id="KW-1133">Transmembrane helix</keyword>
<keyword evidence="1" id="KW-0472">Membrane</keyword>
<accession>A0A0F5VG20</accession>
<protein>
    <recommendedName>
        <fullName evidence="4">Transmembrane regulatory protein ToxS</fullName>
    </recommendedName>
</protein>
<evidence type="ECO:0000256" key="1">
    <source>
        <dbReference type="SAM" id="Phobius"/>
    </source>
</evidence>
<comment type="caution">
    <text evidence="2">The sequence shown here is derived from an EMBL/GenBank/DDBJ whole genome shotgun (WGS) entry which is preliminary data.</text>
</comment>
<name>A0A0F5VG20_9GAMM</name>
<dbReference type="AlphaFoldDB" id="A0A0F5VG20"/>
<feature type="transmembrane region" description="Helical" evidence="1">
    <location>
        <begin position="12"/>
        <end position="35"/>
    </location>
</feature>
<dbReference type="EMBL" id="JWYV01000002">
    <property type="protein sequence ID" value="KKD01049.1"/>
    <property type="molecule type" value="Genomic_DNA"/>
</dbReference>
<dbReference type="GO" id="GO:0016020">
    <property type="term" value="C:membrane"/>
    <property type="evidence" value="ECO:0007669"/>
    <property type="project" value="InterPro"/>
</dbReference>
<gene>
    <name evidence="2" type="ORF">KY46_04555</name>
</gene>
<proteinExistence type="predicted"/>
<dbReference type="InterPro" id="IPR035288">
    <property type="entry name" value="ToxS"/>
</dbReference>
<reference evidence="2 3" key="1">
    <citation type="submission" date="2014-12" db="EMBL/GenBank/DDBJ databases">
        <title>Mercury Reductase activity and rhizosphere competence traits in the genome of root associated Photobacterium halotolerans MELD1.</title>
        <authorList>
            <person name="Mathew D.C."/>
            <person name="Huang C.-C."/>
        </authorList>
    </citation>
    <scope>NUCLEOTIDE SEQUENCE [LARGE SCALE GENOMIC DNA]</scope>
    <source>
        <strain evidence="2 3">MELD1</strain>
    </source>
</reference>
<dbReference type="OrthoDB" id="5916028at2"/>
<keyword evidence="1" id="KW-0812">Transmembrane</keyword>
<dbReference type="PATRIC" id="fig|265726.11.peg.2272"/>
<dbReference type="Proteomes" id="UP000033633">
    <property type="component" value="Unassembled WGS sequence"/>
</dbReference>
<dbReference type="Pfam" id="PF17323">
    <property type="entry name" value="ToxS"/>
    <property type="match status" value="1"/>
</dbReference>